<dbReference type="AlphaFoldDB" id="A0AAV5WDF9"/>
<dbReference type="CDD" id="cd18186">
    <property type="entry name" value="BTB_POZ_ZBTB_KLHL-like"/>
    <property type="match status" value="1"/>
</dbReference>
<evidence type="ECO:0000313" key="2">
    <source>
        <dbReference type="EMBL" id="GMT30049.1"/>
    </source>
</evidence>
<accession>A0AAV5WDF9</accession>
<gene>
    <name evidence="2" type="ORF">PFISCL1PPCAC_21346</name>
</gene>
<reference evidence="2" key="1">
    <citation type="submission" date="2023-10" db="EMBL/GenBank/DDBJ databases">
        <title>Genome assembly of Pristionchus species.</title>
        <authorList>
            <person name="Yoshida K."/>
            <person name="Sommer R.J."/>
        </authorList>
    </citation>
    <scope>NUCLEOTIDE SEQUENCE</scope>
    <source>
        <strain evidence="2">RS5133</strain>
    </source>
</reference>
<evidence type="ECO:0000313" key="3">
    <source>
        <dbReference type="Proteomes" id="UP001432322"/>
    </source>
</evidence>
<dbReference type="Pfam" id="PF00651">
    <property type="entry name" value="BTB"/>
    <property type="match status" value="1"/>
</dbReference>
<dbReference type="EMBL" id="BTSY01000005">
    <property type="protein sequence ID" value="GMT30049.1"/>
    <property type="molecule type" value="Genomic_DNA"/>
</dbReference>
<organism evidence="2 3">
    <name type="scientific">Pristionchus fissidentatus</name>
    <dbReference type="NCBI Taxonomy" id="1538716"/>
    <lineage>
        <taxon>Eukaryota</taxon>
        <taxon>Metazoa</taxon>
        <taxon>Ecdysozoa</taxon>
        <taxon>Nematoda</taxon>
        <taxon>Chromadorea</taxon>
        <taxon>Rhabditida</taxon>
        <taxon>Rhabditina</taxon>
        <taxon>Diplogasteromorpha</taxon>
        <taxon>Diplogasteroidea</taxon>
        <taxon>Neodiplogasteridae</taxon>
        <taxon>Pristionchus</taxon>
    </lineage>
</organism>
<dbReference type="Proteomes" id="UP001432322">
    <property type="component" value="Unassembled WGS sequence"/>
</dbReference>
<keyword evidence="3" id="KW-1185">Reference proteome</keyword>
<proteinExistence type="predicted"/>
<dbReference type="SUPFAM" id="SSF54695">
    <property type="entry name" value="POZ domain"/>
    <property type="match status" value="1"/>
</dbReference>
<protein>
    <recommendedName>
        <fullName evidence="1">BTB domain-containing protein</fullName>
    </recommendedName>
</protein>
<evidence type="ECO:0000259" key="1">
    <source>
        <dbReference type="Pfam" id="PF00651"/>
    </source>
</evidence>
<comment type="caution">
    <text evidence="2">The sequence shown here is derived from an EMBL/GenBank/DDBJ whole genome shotgun (WGS) entry which is preliminary data.</text>
</comment>
<dbReference type="InterPro" id="IPR011333">
    <property type="entry name" value="SKP1/BTB/POZ_sf"/>
</dbReference>
<name>A0AAV5WDF9_9BILA</name>
<feature type="domain" description="BTB" evidence="1">
    <location>
        <begin position="2"/>
        <end position="35"/>
    </location>
</feature>
<dbReference type="Gene3D" id="3.30.710.10">
    <property type="entry name" value="Potassium Channel Kv1.1, Chain A"/>
    <property type="match status" value="1"/>
</dbReference>
<sequence length="59" mass="7050">QYLATHSPVFRSMFYGDYGENNKDVIELRGVKYEIPCCARFCEWPICFRSSRFVIRPRP</sequence>
<feature type="non-terminal residue" evidence="2">
    <location>
        <position position="1"/>
    </location>
</feature>
<dbReference type="InterPro" id="IPR000210">
    <property type="entry name" value="BTB/POZ_dom"/>
</dbReference>